<dbReference type="Proteomes" id="UP000250043">
    <property type="component" value="Unassembled WGS sequence"/>
</dbReference>
<dbReference type="OrthoDB" id="10042665at2759"/>
<dbReference type="SMART" id="SM00382">
    <property type="entry name" value="AAA"/>
    <property type="match status" value="1"/>
</dbReference>
<keyword evidence="2" id="KW-0378">Hydrolase</keyword>
<dbReference type="InterPro" id="IPR003959">
    <property type="entry name" value="ATPase_AAA_core"/>
</dbReference>
<dbReference type="PANTHER" id="PTHR46411:SF3">
    <property type="entry name" value="AAA+ ATPASE DOMAIN-CONTAINING PROTEIN"/>
    <property type="match status" value="1"/>
</dbReference>
<evidence type="ECO:0000313" key="2">
    <source>
        <dbReference type="EMBL" id="OCH84836.1"/>
    </source>
</evidence>
<name>A0A8E2DFE0_9APHY</name>
<evidence type="ECO:0000259" key="1">
    <source>
        <dbReference type="SMART" id="SM00382"/>
    </source>
</evidence>
<dbReference type="AlphaFoldDB" id="A0A8E2DFE0"/>
<dbReference type="EMBL" id="KV722630">
    <property type="protein sequence ID" value="OCH84836.1"/>
    <property type="molecule type" value="Genomic_DNA"/>
</dbReference>
<protein>
    <submittedName>
        <fullName evidence="2">P-loop containing nucleoside triphosphate hydrolase protein</fullName>
    </submittedName>
</protein>
<reference evidence="2 3" key="1">
    <citation type="submission" date="2016-07" db="EMBL/GenBank/DDBJ databases">
        <title>Draft genome of the white-rot fungus Obba rivulosa 3A-2.</title>
        <authorList>
            <consortium name="DOE Joint Genome Institute"/>
            <person name="Miettinen O."/>
            <person name="Riley R."/>
            <person name="Acob R."/>
            <person name="Barry K."/>
            <person name="Cullen D."/>
            <person name="De Vries R."/>
            <person name="Hainaut M."/>
            <person name="Hatakka A."/>
            <person name="Henrissat B."/>
            <person name="Hilden K."/>
            <person name="Kuo R."/>
            <person name="Labutti K."/>
            <person name="Lipzen A."/>
            <person name="Makela M.R."/>
            <person name="Sandor L."/>
            <person name="Spatafora J.W."/>
            <person name="Grigoriev I.V."/>
            <person name="Hibbett D.S."/>
        </authorList>
    </citation>
    <scope>NUCLEOTIDE SEQUENCE [LARGE SCALE GENOMIC DNA]</scope>
    <source>
        <strain evidence="2 3">3A-2</strain>
    </source>
</reference>
<evidence type="ECO:0000313" key="3">
    <source>
        <dbReference type="Proteomes" id="UP000250043"/>
    </source>
</evidence>
<feature type="domain" description="AAA+ ATPase" evidence="1">
    <location>
        <begin position="24"/>
        <end position="138"/>
    </location>
</feature>
<dbReference type="GO" id="GO:0016887">
    <property type="term" value="F:ATP hydrolysis activity"/>
    <property type="evidence" value="ECO:0007669"/>
    <property type="project" value="InterPro"/>
</dbReference>
<proteinExistence type="predicted"/>
<organism evidence="2 3">
    <name type="scientific">Obba rivulosa</name>
    <dbReference type="NCBI Taxonomy" id="1052685"/>
    <lineage>
        <taxon>Eukaryota</taxon>
        <taxon>Fungi</taxon>
        <taxon>Dikarya</taxon>
        <taxon>Basidiomycota</taxon>
        <taxon>Agaricomycotina</taxon>
        <taxon>Agaricomycetes</taxon>
        <taxon>Polyporales</taxon>
        <taxon>Gelatoporiaceae</taxon>
        <taxon>Obba</taxon>
    </lineage>
</organism>
<dbReference type="SUPFAM" id="SSF52540">
    <property type="entry name" value="P-loop containing nucleoside triphosphate hydrolases"/>
    <property type="match status" value="1"/>
</dbReference>
<keyword evidence="3" id="KW-1185">Reference proteome</keyword>
<dbReference type="Pfam" id="PF00004">
    <property type="entry name" value="AAA"/>
    <property type="match status" value="1"/>
</dbReference>
<gene>
    <name evidence="2" type="ORF">OBBRIDRAFT_815321</name>
</gene>
<dbReference type="PANTHER" id="PTHR46411">
    <property type="entry name" value="FAMILY ATPASE, PUTATIVE-RELATED"/>
    <property type="match status" value="1"/>
</dbReference>
<dbReference type="InterPro" id="IPR003593">
    <property type="entry name" value="AAA+_ATPase"/>
</dbReference>
<accession>A0A8E2DFE0</accession>
<dbReference type="InterPro" id="IPR027417">
    <property type="entry name" value="P-loop_NTPase"/>
</dbReference>
<sequence length="207" mass="22755">MLQSLVEAHNSELGFDDFVQGKGRGLVINLYGPPGVGKTLSAEATSEHARRPLYVVGGGDLGTQAAELNKKLQEVFDITTSCKAIVFIDKVDVFLEHLRHVECYRGILFLTTNHVKAFDEAFLSRIHVALHFQDLSKDAKAQVWRAFLAKVGVVLAHNIIDKLVDRDINGRQIKNATRTANSLTHLADPAMDEFTALFASVSKNADA</sequence>
<dbReference type="GO" id="GO:0005524">
    <property type="term" value="F:ATP binding"/>
    <property type="evidence" value="ECO:0007669"/>
    <property type="project" value="InterPro"/>
</dbReference>
<dbReference type="Gene3D" id="3.40.50.300">
    <property type="entry name" value="P-loop containing nucleotide triphosphate hydrolases"/>
    <property type="match status" value="1"/>
</dbReference>